<organism evidence="1 2">
    <name type="scientific">Mycobacterium dioxanotrophicus</name>
    <dbReference type="NCBI Taxonomy" id="482462"/>
    <lineage>
        <taxon>Bacteria</taxon>
        <taxon>Bacillati</taxon>
        <taxon>Actinomycetota</taxon>
        <taxon>Actinomycetes</taxon>
        <taxon>Mycobacteriales</taxon>
        <taxon>Mycobacteriaceae</taxon>
        <taxon>Mycobacterium</taxon>
    </lineage>
</organism>
<dbReference type="KEGG" id="mdx:BTO20_36570"/>
<evidence type="ECO:0000313" key="1">
    <source>
        <dbReference type="EMBL" id="ART74178.1"/>
    </source>
</evidence>
<dbReference type="EMBL" id="CP020810">
    <property type="protein sequence ID" value="ART74178.1"/>
    <property type="molecule type" value="Genomic_DNA"/>
</dbReference>
<dbReference type="RefSeq" id="WP_087083284.1">
    <property type="nucleotide sequence ID" value="NZ_CP020810.1"/>
</dbReference>
<dbReference type="Proteomes" id="UP000195331">
    <property type="component" value="Plasmid unnamed1"/>
</dbReference>
<name>A0A1Y0CFW0_9MYCO</name>
<geneLocation type="plasmid" evidence="1 2">
    <name>unnamed1</name>
</geneLocation>
<accession>A0A1Y0CFW0</accession>
<evidence type="ECO:0000313" key="2">
    <source>
        <dbReference type="Proteomes" id="UP000195331"/>
    </source>
</evidence>
<sequence>MALIEACASVEAVIERARSLYVDTHSGDAQVAADEAARLDQIAATTKAITDLAATGAPGGAFQRVVLAGLMIQIKRVQQVVRSSAQLPSRPADVDRSHE</sequence>
<keyword evidence="1" id="KW-0614">Plasmid</keyword>
<protein>
    <submittedName>
        <fullName evidence="1">Uncharacterized protein</fullName>
    </submittedName>
</protein>
<proteinExistence type="predicted"/>
<dbReference type="OrthoDB" id="9910060at2"/>
<dbReference type="AlphaFoldDB" id="A0A1Y0CFW0"/>
<reference evidence="1 2" key="1">
    <citation type="submission" date="2017-04" db="EMBL/GenBank/DDBJ databases">
        <title>Whole Genome Sequence of 1,4-Dioxane Degrading Bacterium Mycobacterium dioxanotrophicus PH-06.</title>
        <authorList>
            <person name="He Y."/>
        </authorList>
    </citation>
    <scope>NUCLEOTIDE SEQUENCE [LARGE SCALE GENOMIC DNA]</scope>
    <source>
        <strain evidence="1 2">PH-06</strain>
        <plasmid evidence="1 2">unnamed1</plasmid>
    </source>
</reference>
<gene>
    <name evidence="1" type="ORF">BTO20_36570</name>
</gene>
<keyword evidence="2" id="KW-1185">Reference proteome</keyword>